<dbReference type="Pfam" id="PF00078">
    <property type="entry name" value="RVT_1"/>
    <property type="match status" value="1"/>
</dbReference>
<evidence type="ECO:0000259" key="1">
    <source>
        <dbReference type="PROSITE" id="PS50878"/>
    </source>
</evidence>
<organism evidence="2 3">
    <name type="scientific">Callosobruchus maculatus</name>
    <name type="common">Southern cowpea weevil</name>
    <name type="synonym">Pulse bruchid</name>
    <dbReference type="NCBI Taxonomy" id="64391"/>
    <lineage>
        <taxon>Eukaryota</taxon>
        <taxon>Metazoa</taxon>
        <taxon>Ecdysozoa</taxon>
        <taxon>Arthropoda</taxon>
        <taxon>Hexapoda</taxon>
        <taxon>Insecta</taxon>
        <taxon>Pterygota</taxon>
        <taxon>Neoptera</taxon>
        <taxon>Endopterygota</taxon>
        <taxon>Coleoptera</taxon>
        <taxon>Polyphaga</taxon>
        <taxon>Cucujiformia</taxon>
        <taxon>Chrysomeloidea</taxon>
        <taxon>Chrysomelidae</taxon>
        <taxon>Bruchinae</taxon>
        <taxon>Bruchini</taxon>
        <taxon>Callosobruchus</taxon>
    </lineage>
</organism>
<dbReference type="Proteomes" id="UP000410492">
    <property type="component" value="Unassembled WGS sequence"/>
</dbReference>
<keyword evidence="3" id="KW-1185">Reference proteome</keyword>
<proteinExistence type="predicted"/>
<protein>
    <recommendedName>
        <fullName evidence="1">Reverse transcriptase domain-containing protein</fullName>
    </recommendedName>
</protein>
<dbReference type="OrthoDB" id="6631388at2759"/>
<dbReference type="InterPro" id="IPR000477">
    <property type="entry name" value="RT_dom"/>
</dbReference>
<dbReference type="EMBL" id="CAACVG010012933">
    <property type="protein sequence ID" value="VEN61076.1"/>
    <property type="molecule type" value="Genomic_DNA"/>
</dbReference>
<dbReference type="AlphaFoldDB" id="A0A653DLH6"/>
<evidence type="ECO:0000313" key="3">
    <source>
        <dbReference type="Proteomes" id="UP000410492"/>
    </source>
</evidence>
<name>A0A653DLH6_CALMS</name>
<gene>
    <name evidence="2" type="ORF">CALMAC_LOCUS18582</name>
</gene>
<dbReference type="PROSITE" id="PS50878">
    <property type="entry name" value="RT_POL"/>
    <property type="match status" value="1"/>
</dbReference>
<evidence type="ECO:0000313" key="2">
    <source>
        <dbReference type="EMBL" id="VEN61076.1"/>
    </source>
</evidence>
<dbReference type="PANTHER" id="PTHR47027">
    <property type="entry name" value="REVERSE TRANSCRIPTASE DOMAIN-CONTAINING PROTEIN"/>
    <property type="match status" value="1"/>
</dbReference>
<accession>A0A653DLH6</accession>
<feature type="domain" description="Reverse transcriptase" evidence="1">
    <location>
        <begin position="1"/>
        <end position="84"/>
    </location>
</feature>
<reference evidence="2 3" key="1">
    <citation type="submission" date="2019-01" db="EMBL/GenBank/DDBJ databases">
        <authorList>
            <person name="Sayadi A."/>
        </authorList>
    </citation>
    <scope>NUCLEOTIDE SEQUENCE [LARGE SCALE GENOMIC DNA]</scope>
</reference>
<sequence>MLFNIYSKFVMRQVPDNWNGGITIGGSKISNLRFADDTTLIAASQEELVALLNVLGQHSAASGLGINHNKTKVIIIESMIIIEK</sequence>
<dbReference type="PANTHER" id="PTHR47027:SF8">
    <property type="entry name" value="RIBONUCLEASE H"/>
    <property type="match status" value="1"/>
</dbReference>